<keyword evidence="5" id="KW-0378">Hydrolase</keyword>
<dbReference type="Proteomes" id="UP000231990">
    <property type="component" value="Unassembled WGS sequence"/>
</dbReference>
<evidence type="ECO:0000256" key="1">
    <source>
        <dbReference type="ARBA" id="ARBA00010884"/>
    </source>
</evidence>
<organism evidence="5 6">
    <name type="scientific">Leptospira perolatii</name>
    <dbReference type="NCBI Taxonomy" id="2023191"/>
    <lineage>
        <taxon>Bacteria</taxon>
        <taxon>Pseudomonadati</taxon>
        <taxon>Spirochaetota</taxon>
        <taxon>Spirochaetia</taxon>
        <taxon>Leptospirales</taxon>
        <taxon>Leptospiraceae</taxon>
        <taxon>Leptospira</taxon>
    </lineage>
</organism>
<dbReference type="InterPro" id="IPR012020">
    <property type="entry name" value="ABHD4"/>
</dbReference>
<dbReference type="InterPro" id="IPR022742">
    <property type="entry name" value="Hydrolase_4"/>
</dbReference>
<feature type="active site" description="Charge relay system" evidence="2">
    <location>
        <position position="145"/>
    </location>
</feature>
<accession>A0A2M9ZIA1</accession>
<comment type="similarity">
    <text evidence="1">Belongs to the AB hydrolase superfamily. AB hydrolase 4 family.</text>
</comment>
<evidence type="ECO:0000313" key="5">
    <source>
        <dbReference type="EMBL" id="PJZ71683.1"/>
    </source>
</evidence>
<dbReference type="InterPro" id="IPR050960">
    <property type="entry name" value="AB_hydrolase_4_sf"/>
</dbReference>
<evidence type="ECO:0000313" key="6">
    <source>
        <dbReference type="Proteomes" id="UP000231990"/>
    </source>
</evidence>
<feature type="domain" description="Serine aminopeptidase S33" evidence="4">
    <location>
        <begin position="61"/>
        <end position="279"/>
    </location>
</feature>
<dbReference type="Gene3D" id="3.40.50.1820">
    <property type="entry name" value="alpha/beta hydrolase"/>
    <property type="match status" value="1"/>
</dbReference>
<gene>
    <name evidence="5" type="ORF">CH373_18145</name>
</gene>
<dbReference type="PANTHER" id="PTHR10794">
    <property type="entry name" value="ABHYDROLASE DOMAIN-CONTAINING PROTEIN"/>
    <property type="match status" value="1"/>
</dbReference>
<dbReference type="SUPFAM" id="SSF53474">
    <property type="entry name" value="alpha/beta-Hydrolases"/>
    <property type="match status" value="1"/>
</dbReference>
<evidence type="ECO:0000256" key="3">
    <source>
        <dbReference type="SAM" id="MobiDB-lite"/>
    </source>
</evidence>
<feature type="active site" description="Charge relay system" evidence="2">
    <location>
        <position position="273"/>
    </location>
</feature>
<dbReference type="GO" id="GO:0047372">
    <property type="term" value="F:monoacylglycerol lipase activity"/>
    <property type="evidence" value="ECO:0007669"/>
    <property type="project" value="TreeGrafter"/>
</dbReference>
<dbReference type="PIRSF" id="PIRSF005211">
    <property type="entry name" value="Ab_hydro_YheT"/>
    <property type="match status" value="1"/>
</dbReference>
<proteinExistence type="inferred from homology"/>
<protein>
    <submittedName>
        <fullName evidence="5">Hydrolase</fullName>
    </submittedName>
</protein>
<dbReference type="AlphaFoldDB" id="A0A2M9ZIA1"/>
<evidence type="ECO:0000259" key="4">
    <source>
        <dbReference type="Pfam" id="PF12146"/>
    </source>
</evidence>
<name>A0A2M9ZIA1_9LEPT</name>
<comment type="caution">
    <text evidence="5">The sequence shown here is derived from an EMBL/GenBank/DDBJ whole genome shotgun (WGS) entry which is preliminary data.</text>
</comment>
<feature type="region of interest" description="Disordered" evidence="3">
    <location>
        <begin position="328"/>
        <end position="355"/>
    </location>
</feature>
<dbReference type="Pfam" id="PF12146">
    <property type="entry name" value="Hydrolase_4"/>
    <property type="match status" value="1"/>
</dbReference>
<dbReference type="GO" id="GO:0034338">
    <property type="term" value="F:short-chain carboxylesterase activity"/>
    <property type="evidence" value="ECO:0007669"/>
    <property type="project" value="TreeGrafter"/>
</dbReference>
<sequence length="355" mass="40521">MEKIVPFLPPFYIRNSFVQTMLASLMRQNWPEHPMDRSAKGVVLDAGKGVRLLGQYSFSHENKGLLILIHGWEGSADSNYIQRTARRYFEKGFSIFRLNLRDHGNTHHLNPEPFNGSLLRETYEAVRKAAQTFGKHVPVYLSGFSMGGNFTIRIAKEHSKGKKPIPNLKYCMAVSPAMHPKSATEMMDSKFLIGKYFLRKWKESLTKKSVHFPDLHPYPEILQGKSVMDITDRIVSTTDHFQDIDHYFGSYTLSASDFKNLKVPIAVITSEDDPIIRANEFHEISQGPKLHILIQKYGGHNGFYENLKGNCWYFRVLDSIMDSGSTVARKVQKPNAKKKKAPASSNKKLKKRARS</sequence>
<dbReference type="EMBL" id="NPDZ01000024">
    <property type="protein sequence ID" value="PJZ71683.1"/>
    <property type="molecule type" value="Genomic_DNA"/>
</dbReference>
<reference evidence="5 6" key="1">
    <citation type="submission" date="2017-07" db="EMBL/GenBank/DDBJ databases">
        <title>Leptospira spp. isolated from tropical soils.</title>
        <authorList>
            <person name="Thibeaux R."/>
            <person name="Iraola G."/>
            <person name="Ferres I."/>
            <person name="Bierque E."/>
            <person name="Girault D."/>
            <person name="Soupe-Gilbert M.-E."/>
            <person name="Picardeau M."/>
            <person name="Goarant C."/>
        </authorList>
    </citation>
    <scope>NUCLEOTIDE SEQUENCE [LARGE SCALE GENOMIC DNA]</scope>
    <source>
        <strain evidence="5 6">FH1-B-B1</strain>
    </source>
</reference>
<dbReference type="InterPro" id="IPR029058">
    <property type="entry name" value="AB_hydrolase_fold"/>
</dbReference>
<feature type="active site" description="Charge relay system" evidence="2">
    <location>
        <position position="300"/>
    </location>
</feature>
<dbReference type="PANTHER" id="PTHR10794:SF63">
    <property type="entry name" value="ALPHA_BETA HYDROLASE 1, ISOFORM A"/>
    <property type="match status" value="1"/>
</dbReference>
<evidence type="ECO:0000256" key="2">
    <source>
        <dbReference type="PIRSR" id="PIRSR005211-1"/>
    </source>
</evidence>
<feature type="compositionally biased region" description="Basic residues" evidence="3">
    <location>
        <begin position="330"/>
        <end position="355"/>
    </location>
</feature>